<evidence type="ECO:0000256" key="1">
    <source>
        <dbReference type="SAM" id="SignalP"/>
    </source>
</evidence>
<protein>
    <submittedName>
        <fullName evidence="2">Uncharacterized protein</fullName>
    </submittedName>
</protein>
<dbReference type="EMBL" id="HBIB01042898">
    <property type="protein sequence ID" value="CAE0265765.1"/>
    <property type="molecule type" value="Transcribed_RNA"/>
</dbReference>
<dbReference type="AlphaFoldDB" id="A0A7S3GGR7"/>
<reference evidence="2" key="1">
    <citation type="submission" date="2021-01" db="EMBL/GenBank/DDBJ databases">
        <authorList>
            <person name="Corre E."/>
            <person name="Pelletier E."/>
            <person name="Niang G."/>
            <person name="Scheremetjew M."/>
            <person name="Finn R."/>
            <person name="Kale V."/>
            <person name="Holt S."/>
            <person name="Cochrane G."/>
            <person name="Meng A."/>
            <person name="Brown T."/>
            <person name="Cohen L."/>
        </authorList>
    </citation>
    <scope>NUCLEOTIDE SEQUENCE</scope>
    <source>
        <strain evidence="2">NIES-2562</strain>
    </source>
</reference>
<organism evidence="2">
    <name type="scientific">Palpitomonas bilix</name>
    <dbReference type="NCBI Taxonomy" id="652834"/>
    <lineage>
        <taxon>Eukaryota</taxon>
        <taxon>Eukaryota incertae sedis</taxon>
    </lineage>
</organism>
<proteinExistence type="predicted"/>
<feature type="signal peptide" evidence="1">
    <location>
        <begin position="1"/>
        <end position="27"/>
    </location>
</feature>
<name>A0A7S3GGR7_9EUKA</name>
<accession>A0A7S3GGR7</accession>
<keyword evidence="1" id="KW-0732">Signal</keyword>
<gene>
    <name evidence="2" type="ORF">PBIL07802_LOCUS28103</name>
</gene>
<evidence type="ECO:0000313" key="2">
    <source>
        <dbReference type="EMBL" id="CAE0265765.1"/>
    </source>
</evidence>
<feature type="chain" id="PRO_5030918182" evidence="1">
    <location>
        <begin position="28"/>
        <end position="103"/>
    </location>
</feature>
<sequence>MPSIWTERIKTFALFLTLCLQHFGIFARVDDKNRTRTIHPLASLSSVQSTQLPSGMEQLELKMATDETYIFRFDDIGSLRGCHGLLYGILMSRREKMNAHPAQ</sequence>